<proteinExistence type="predicted"/>
<keyword evidence="9" id="KW-1185">Reference proteome</keyword>
<feature type="transmembrane region" description="Helical" evidence="6">
    <location>
        <begin position="108"/>
        <end position="130"/>
    </location>
</feature>
<gene>
    <name evidence="8" type="ORF">QVZ43_03630</name>
</gene>
<keyword evidence="4 6" id="KW-1133">Transmembrane helix</keyword>
<comment type="subcellular location">
    <subcellularLocation>
        <location evidence="1">Cell membrane</location>
        <topology evidence="1">Multi-pass membrane protein</topology>
    </subcellularLocation>
</comment>
<dbReference type="Pfam" id="PF00482">
    <property type="entry name" value="T2SSF"/>
    <property type="match status" value="1"/>
</dbReference>
<dbReference type="EMBL" id="JAUMIS010000001">
    <property type="protein sequence ID" value="MDO3720799.1"/>
    <property type="molecule type" value="Genomic_DNA"/>
</dbReference>
<feature type="transmembrane region" description="Helical" evidence="6">
    <location>
        <begin position="20"/>
        <end position="41"/>
    </location>
</feature>
<evidence type="ECO:0000256" key="2">
    <source>
        <dbReference type="ARBA" id="ARBA00022475"/>
    </source>
</evidence>
<keyword evidence="3 6" id="KW-0812">Transmembrane</keyword>
<feature type="transmembrane region" description="Helical" evidence="6">
    <location>
        <begin position="290"/>
        <end position="312"/>
    </location>
</feature>
<dbReference type="RefSeq" id="WP_302908909.1">
    <property type="nucleotide sequence ID" value="NZ_JAUMIS010000001.1"/>
</dbReference>
<dbReference type="InterPro" id="IPR018076">
    <property type="entry name" value="T2SS_GspF_dom"/>
</dbReference>
<name>A0ABT8VXS6_9GAMM</name>
<dbReference type="PANTHER" id="PTHR35007">
    <property type="entry name" value="INTEGRAL MEMBRANE PROTEIN-RELATED"/>
    <property type="match status" value="1"/>
</dbReference>
<protein>
    <submittedName>
        <fullName evidence="8">Type II secretion system F family protein</fullName>
    </submittedName>
</protein>
<reference evidence="8" key="1">
    <citation type="submission" date="2023-07" db="EMBL/GenBank/DDBJ databases">
        <title>Marinobacter sp. chi1 genome sequencing and assembly.</title>
        <authorList>
            <person name="Park S."/>
        </authorList>
    </citation>
    <scope>NUCLEOTIDE SEQUENCE</scope>
    <source>
        <strain evidence="8">Chi1</strain>
    </source>
</reference>
<evidence type="ECO:0000256" key="5">
    <source>
        <dbReference type="ARBA" id="ARBA00023136"/>
    </source>
</evidence>
<keyword evidence="2" id="KW-1003">Cell membrane</keyword>
<dbReference type="PANTHER" id="PTHR35007:SF2">
    <property type="entry name" value="PILUS ASSEMBLE PROTEIN"/>
    <property type="match status" value="1"/>
</dbReference>
<evidence type="ECO:0000256" key="3">
    <source>
        <dbReference type="ARBA" id="ARBA00022692"/>
    </source>
</evidence>
<feature type="transmembrane region" description="Helical" evidence="6">
    <location>
        <begin position="142"/>
        <end position="163"/>
    </location>
</feature>
<evidence type="ECO:0000256" key="6">
    <source>
        <dbReference type="SAM" id="Phobius"/>
    </source>
</evidence>
<accession>A0ABT8VXS6</accession>
<sequence>MDFLVGLINDFTQNETYSAFGIYVIAGVAGLSLAIAVQYFVSGVYSPRSKRVGALVSQGESYQQELKGRLEGSLTFNHKKTFLGSFAIGGDEVKRTLIQAGFHNDSALAIYNGVRIVLVLFSLVAVYVFLRAFPDLSKAVTMYVVAGFLGIAFLLPSLVLDRIASNRKSLMRRGFPDALDLLVVCCESGLTLMGALQRVASEIKLSHFELAHELDLVCKKVRGGISLERSLAEFSERTGLEDIRGLNGAITQSIRLGTGIAETLKIYAEELRDKRQQAAEEKAAKLGVKMIFPTIFCIWPSFFIVAVGPSILKVAQVWDKAF</sequence>
<evidence type="ECO:0000256" key="1">
    <source>
        <dbReference type="ARBA" id="ARBA00004651"/>
    </source>
</evidence>
<evidence type="ECO:0000313" key="9">
    <source>
        <dbReference type="Proteomes" id="UP001168640"/>
    </source>
</evidence>
<evidence type="ECO:0000313" key="8">
    <source>
        <dbReference type="EMBL" id="MDO3720799.1"/>
    </source>
</evidence>
<evidence type="ECO:0000256" key="4">
    <source>
        <dbReference type="ARBA" id="ARBA00022989"/>
    </source>
</evidence>
<organism evidence="8 9">
    <name type="scientific">Marinobacter suaedae</name>
    <dbReference type="NCBI Taxonomy" id="3057675"/>
    <lineage>
        <taxon>Bacteria</taxon>
        <taxon>Pseudomonadati</taxon>
        <taxon>Pseudomonadota</taxon>
        <taxon>Gammaproteobacteria</taxon>
        <taxon>Pseudomonadales</taxon>
        <taxon>Marinobacteraceae</taxon>
        <taxon>Marinobacter</taxon>
    </lineage>
</organism>
<dbReference type="Proteomes" id="UP001168640">
    <property type="component" value="Unassembled WGS sequence"/>
</dbReference>
<keyword evidence="5 6" id="KW-0472">Membrane</keyword>
<comment type="caution">
    <text evidence="8">The sequence shown here is derived from an EMBL/GenBank/DDBJ whole genome shotgun (WGS) entry which is preliminary data.</text>
</comment>
<feature type="domain" description="Type II secretion system protein GspF" evidence="7">
    <location>
        <begin position="179"/>
        <end position="307"/>
    </location>
</feature>
<evidence type="ECO:0000259" key="7">
    <source>
        <dbReference type="Pfam" id="PF00482"/>
    </source>
</evidence>